<evidence type="ECO:0000313" key="7">
    <source>
        <dbReference type="EMBL" id="QIS45000.1"/>
    </source>
</evidence>
<dbReference type="SUPFAM" id="SSF48498">
    <property type="entry name" value="Tetracyclin repressor-like, C-terminal domain"/>
    <property type="match status" value="1"/>
</dbReference>
<keyword evidence="2" id="KW-0805">Transcription regulation</keyword>
<reference evidence="7 8" key="1">
    <citation type="journal article" date="2020" name="Mol. Plant Pathol.">
        <title>Plasmid composition and the chpG gene determine the virulence level of Clavibacter capsici natural isolates in pepper.</title>
        <authorList>
            <person name="Hwang I.S."/>
            <person name="Lee H.M."/>
            <person name="Oh E.J."/>
            <person name="Lee S."/>
            <person name="Heu S."/>
            <person name="Oh C.S."/>
        </authorList>
    </citation>
    <scope>NUCLEOTIDE SEQUENCE [LARGE SCALE GENOMIC DNA]</scope>
    <source>
        <strain evidence="7 8">1101</strain>
    </source>
</reference>
<evidence type="ECO:0000256" key="5">
    <source>
        <dbReference type="PROSITE-ProRule" id="PRU00335"/>
    </source>
</evidence>
<dbReference type="RefSeq" id="WP_053774492.1">
    <property type="nucleotide sequence ID" value="NZ_CP012573.1"/>
</dbReference>
<dbReference type="PRINTS" id="PR00455">
    <property type="entry name" value="HTHTETR"/>
</dbReference>
<dbReference type="GO" id="GO:0000976">
    <property type="term" value="F:transcription cis-regulatory region binding"/>
    <property type="evidence" value="ECO:0007669"/>
    <property type="project" value="TreeGrafter"/>
</dbReference>
<dbReference type="KEGG" id="ccap:AES38_07825"/>
<dbReference type="PROSITE" id="PS50977">
    <property type="entry name" value="HTH_TETR_2"/>
    <property type="match status" value="1"/>
</dbReference>
<evidence type="ECO:0000256" key="3">
    <source>
        <dbReference type="ARBA" id="ARBA00023125"/>
    </source>
</evidence>
<dbReference type="PANTHER" id="PTHR30055">
    <property type="entry name" value="HTH-TYPE TRANSCRIPTIONAL REGULATOR RUTR"/>
    <property type="match status" value="1"/>
</dbReference>
<feature type="domain" description="HTH tetR-type" evidence="6">
    <location>
        <begin position="9"/>
        <end position="69"/>
    </location>
</feature>
<dbReference type="EMBL" id="CP048049">
    <property type="protein sequence ID" value="QIS45000.1"/>
    <property type="molecule type" value="Genomic_DNA"/>
</dbReference>
<sequence length="203" mass="21882">MAEARGGRGHTRDDVARAALRILDEHGLPDLTMRRLAAVLEVQPSALYWHFPDKQGLLAEVADRIVAEAEEHRPRRPAGERPWDERVRDRAAALRAALLAHRDGAEVVASTTVLGLGSSTARQALADAVAASGAGEADTARAAAAILHFVLGHVAHEQQRDQLARLGLVHPEPSARTRRESADGFRFGVDLLVRGLADLRTDG</sequence>
<accession>A0AAE7CCV5</accession>
<organism evidence="7 8">
    <name type="scientific">Clavibacter capsici</name>
    <dbReference type="NCBI Taxonomy" id="1874630"/>
    <lineage>
        <taxon>Bacteria</taxon>
        <taxon>Bacillati</taxon>
        <taxon>Actinomycetota</taxon>
        <taxon>Actinomycetes</taxon>
        <taxon>Micrococcales</taxon>
        <taxon>Microbacteriaceae</taxon>
        <taxon>Clavibacter</taxon>
    </lineage>
</organism>
<dbReference type="Pfam" id="PF00440">
    <property type="entry name" value="TetR_N"/>
    <property type="match status" value="1"/>
</dbReference>
<proteinExistence type="predicted"/>
<keyword evidence="3 5" id="KW-0238">DNA-binding</keyword>
<dbReference type="InterPro" id="IPR001647">
    <property type="entry name" value="HTH_TetR"/>
</dbReference>
<dbReference type="PRINTS" id="PR00400">
    <property type="entry name" value="TETREPRESSOR"/>
</dbReference>
<dbReference type="InterPro" id="IPR004111">
    <property type="entry name" value="Repressor_TetR_C"/>
</dbReference>
<dbReference type="InterPro" id="IPR003012">
    <property type="entry name" value="Tet_transcr_reg_TetR"/>
</dbReference>
<dbReference type="Gene3D" id="1.10.357.10">
    <property type="entry name" value="Tetracycline Repressor, domain 2"/>
    <property type="match status" value="1"/>
</dbReference>
<dbReference type="InterPro" id="IPR050109">
    <property type="entry name" value="HTH-type_TetR-like_transc_reg"/>
</dbReference>
<evidence type="ECO:0000259" key="6">
    <source>
        <dbReference type="PROSITE" id="PS50977"/>
    </source>
</evidence>
<protein>
    <submittedName>
        <fullName evidence="7">TetR family transcriptional regulator</fullName>
    </submittedName>
</protein>
<feature type="DNA-binding region" description="H-T-H motif" evidence="5">
    <location>
        <begin position="32"/>
        <end position="51"/>
    </location>
</feature>
<keyword evidence="8" id="KW-1185">Reference proteome</keyword>
<name>A0AAE7CCV5_9MICO</name>
<evidence type="ECO:0000256" key="1">
    <source>
        <dbReference type="ARBA" id="ARBA00022491"/>
    </source>
</evidence>
<dbReference type="Proteomes" id="UP000503164">
    <property type="component" value="Chromosome"/>
</dbReference>
<gene>
    <name evidence="7" type="ORF">GW570_07850</name>
</gene>
<dbReference type="GO" id="GO:0003700">
    <property type="term" value="F:DNA-binding transcription factor activity"/>
    <property type="evidence" value="ECO:0007669"/>
    <property type="project" value="TreeGrafter"/>
</dbReference>
<dbReference type="GO" id="GO:0046677">
    <property type="term" value="P:response to antibiotic"/>
    <property type="evidence" value="ECO:0007669"/>
    <property type="project" value="InterPro"/>
</dbReference>
<dbReference type="Gene3D" id="1.10.10.60">
    <property type="entry name" value="Homeodomain-like"/>
    <property type="match status" value="1"/>
</dbReference>
<keyword evidence="1" id="KW-0678">Repressor</keyword>
<dbReference type="InterPro" id="IPR009057">
    <property type="entry name" value="Homeodomain-like_sf"/>
</dbReference>
<dbReference type="InterPro" id="IPR036271">
    <property type="entry name" value="Tet_transcr_reg_TetR-rel_C_sf"/>
</dbReference>
<dbReference type="Pfam" id="PF02909">
    <property type="entry name" value="TetR_C_1"/>
    <property type="match status" value="1"/>
</dbReference>
<dbReference type="SUPFAM" id="SSF46689">
    <property type="entry name" value="Homeodomain-like"/>
    <property type="match status" value="1"/>
</dbReference>
<dbReference type="GO" id="GO:0045892">
    <property type="term" value="P:negative regulation of DNA-templated transcription"/>
    <property type="evidence" value="ECO:0007669"/>
    <property type="project" value="InterPro"/>
</dbReference>
<evidence type="ECO:0000256" key="2">
    <source>
        <dbReference type="ARBA" id="ARBA00023015"/>
    </source>
</evidence>
<evidence type="ECO:0000256" key="4">
    <source>
        <dbReference type="ARBA" id="ARBA00023163"/>
    </source>
</evidence>
<keyword evidence="4" id="KW-0804">Transcription</keyword>
<evidence type="ECO:0000313" key="8">
    <source>
        <dbReference type="Proteomes" id="UP000503164"/>
    </source>
</evidence>
<dbReference type="AlphaFoldDB" id="A0AAE7CCV5"/>
<dbReference type="PANTHER" id="PTHR30055:SF151">
    <property type="entry name" value="TRANSCRIPTIONAL REGULATORY PROTEIN"/>
    <property type="match status" value="1"/>
</dbReference>